<dbReference type="Proteomes" id="UP000790709">
    <property type="component" value="Unassembled WGS sequence"/>
</dbReference>
<dbReference type="EMBL" id="MU266607">
    <property type="protein sequence ID" value="KAH7920058.1"/>
    <property type="molecule type" value="Genomic_DNA"/>
</dbReference>
<organism evidence="1 2">
    <name type="scientific">Leucogyrophana mollusca</name>
    <dbReference type="NCBI Taxonomy" id="85980"/>
    <lineage>
        <taxon>Eukaryota</taxon>
        <taxon>Fungi</taxon>
        <taxon>Dikarya</taxon>
        <taxon>Basidiomycota</taxon>
        <taxon>Agaricomycotina</taxon>
        <taxon>Agaricomycetes</taxon>
        <taxon>Agaricomycetidae</taxon>
        <taxon>Boletales</taxon>
        <taxon>Boletales incertae sedis</taxon>
        <taxon>Leucogyrophana</taxon>
    </lineage>
</organism>
<keyword evidence="2" id="KW-1185">Reference proteome</keyword>
<gene>
    <name evidence="1" type="ORF">BV22DRAFT_827323</name>
</gene>
<protein>
    <submittedName>
        <fullName evidence="1">Uncharacterized protein</fullName>
    </submittedName>
</protein>
<accession>A0ACB8B4F4</accession>
<sequence length="127" mass="14062">MPHSTPILSAESAQDIRLATSCVIHCRGIKGVYNRQDPVIDQPSCSLLQPSPQFALPTFAYHGCRKCLASPLNTFTVAVHRSVMEQHRLRSGTFFLLVPVIAVVFPRGFLMRSYGPQSSHLPMIARS</sequence>
<comment type="caution">
    <text evidence="1">The sequence shown here is derived from an EMBL/GenBank/DDBJ whole genome shotgun (WGS) entry which is preliminary data.</text>
</comment>
<evidence type="ECO:0000313" key="2">
    <source>
        <dbReference type="Proteomes" id="UP000790709"/>
    </source>
</evidence>
<proteinExistence type="predicted"/>
<name>A0ACB8B4F4_9AGAM</name>
<reference evidence="1" key="1">
    <citation type="journal article" date="2021" name="New Phytol.">
        <title>Evolutionary innovations through gain and loss of genes in the ectomycorrhizal Boletales.</title>
        <authorList>
            <person name="Wu G."/>
            <person name="Miyauchi S."/>
            <person name="Morin E."/>
            <person name="Kuo A."/>
            <person name="Drula E."/>
            <person name="Varga T."/>
            <person name="Kohler A."/>
            <person name="Feng B."/>
            <person name="Cao Y."/>
            <person name="Lipzen A."/>
            <person name="Daum C."/>
            <person name="Hundley H."/>
            <person name="Pangilinan J."/>
            <person name="Johnson J."/>
            <person name="Barry K."/>
            <person name="LaButti K."/>
            <person name="Ng V."/>
            <person name="Ahrendt S."/>
            <person name="Min B."/>
            <person name="Choi I.G."/>
            <person name="Park H."/>
            <person name="Plett J.M."/>
            <person name="Magnuson J."/>
            <person name="Spatafora J.W."/>
            <person name="Nagy L.G."/>
            <person name="Henrissat B."/>
            <person name="Grigoriev I.V."/>
            <person name="Yang Z.L."/>
            <person name="Xu J."/>
            <person name="Martin F.M."/>
        </authorList>
    </citation>
    <scope>NUCLEOTIDE SEQUENCE</scope>
    <source>
        <strain evidence="1">KUC20120723A-06</strain>
    </source>
</reference>
<evidence type="ECO:0000313" key="1">
    <source>
        <dbReference type="EMBL" id="KAH7920058.1"/>
    </source>
</evidence>